<sequence length="126" mass="14042">MEILFTQYWWLLFPFFGMGMGIYAMYMNHKARKDRIGLIRQYLEQGKEPPAALLEGLNGDDRMDKSGQTANSGLVSMVCIFSAFALAFGYVGWKQGSDVYFALGLGFAPAALVSLIILIAKSIRKD</sequence>
<organism evidence="2 3">
    <name type="scientific">Asticcacaulis excentricus</name>
    <dbReference type="NCBI Taxonomy" id="78587"/>
    <lineage>
        <taxon>Bacteria</taxon>
        <taxon>Pseudomonadati</taxon>
        <taxon>Pseudomonadota</taxon>
        <taxon>Alphaproteobacteria</taxon>
        <taxon>Caulobacterales</taxon>
        <taxon>Caulobacteraceae</taxon>
        <taxon>Asticcacaulis</taxon>
    </lineage>
</organism>
<dbReference type="RefSeq" id="WP_126420633.1">
    <property type="nucleotide sequence ID" value="NZ_AP018827.1"/>
</dbReference>
<evidence type="ECO:0000313" key="3">
    <source>
        <dbReference type="Proteomes" id="UP000278756"/>
    </source>
</evidence>
<keyword evidence="1" id="KW-1133">Transmembrane helix</keyword>
<feature type="transmembrane region" description="Helical" evidence="1">
    <location>
        <begin position="6"/>
        <end position="26"/>
    </location>
</feature>
<reference evidence="3" key="1">
    <citation type="journal article" date="2017" name="Biotechnol. Biofuels">
        <title>Evaluation of environmental bacterial communities as a factor affecting the growth of duckweed Lemna minor.</title>
        <authorList>
            <person name="Ishizawa H."/>
            <person name="Kuroda M."/>
            <person name="Morikawa M."/>
            <person name="Ike M."/>
        </authorList>
    </citation>
    <scope>NUCLEOTIDE SEQUENCE [LARGE SCALE GENOMIC DNA]</scope>
    <source>
        <strain evidence="3">M6</strain>
    </source>
</reference>
<evidence type="ECO:0000313" key="2">
    <source>
        <dbReference type="EMBL" id="BBF80354.1"/>
    </source>
</evidence>
<name>A0A3G9G5T1_9CAUL</name>
<reference evidence="3" key="2">
    <citation type="journal article" date="2017" name="Plant Physiol. Biochem.">
        <title>Differential oxidative and antioxidative response of duckweed Lemna minor toward plant growth promoting/inhibiting bacteria.</title>
        <authorList>
            <person name="Ishizawa H."/>
            <person name="Kuroda M."/>
            <person name="Morikawa M."/>
            <person name="Ike M."/>
        </authorList>
    </citation>
    <scope>NUCLEOTIDE SEQUENCE [LARGE SCALE GENOMIC DNA]</scope>
    <source>
        <strain evidence="3">M6</strain>
    </source>
</reference>
<proteinExistence type="predicted"/>
<dbReference type="OrthoDB" id="7632355at2"/>
<evidence type="ECO:0000256" key="1">
    <source>
        <dbReference type="SAM" id="Phobius"/>
    </source>
</evidence>
<gene>
    <name evidence="2" type="ORF">EM6_0934</name>
</gene>
<accession>A0A3G9G5T1</accession>
<feature type="transmembrane region" description="Helical" evidence="1">
    <location>
        <begin position="72"/>
        <end position="93"/>
    </location>
</feature>
<dbReference type="EMBL" id="AP018827">
    <property type="protein sequence ID" value="BBF80354.1"/>
    <property type="molecule type" value="Genomic_DNA"/>
</dbReference>
<keyword evidence="1" id="KW-0472">Membrane</keyword>
<protein>
    <submittedName>
        <fullName evidence="2">Uncharacterized protein</fullName>
    </submittedName>
</protein>
<keyword evidence="1" id="KW-0812">Transmembrane</keyword>
<dbReference type="Proteomes" id="UP000278756">
    <property type="component" value="Chromosome 1"/>
</dbReference>
<feature type="transmembrane region" description="Helical" evidence="1">
    <location>
        <begin position="99"/>
        <end position="120"/>
    </location>
</feature>
<dbReference type="AlphaFoldDB" id="A0A3G9G5T1"/>